<protein>
    <submittedName>
        <fullName evidence="4">Uncharacterized protein</fullName>
    </submittedName>
</protein>
<dbReference type="InterPro" id="IPR000560">
    <property type="entry name" value="His_Pase_clade-2"/>
</dbReference>
<dbReference type="CDD" id="cd07061">
    <property type="entry name" value="HP_HAP_like"/>
    <property type="match status" value="1"/>
</dbReference>
<dbReference type="AlphaFoldDB" id="A0A0G4HF44"/>
<dbReference type="PANTHER" id="PTHR11567">
    <property type="entry name" value="ACID PHOSPHATASE-RELATED"/>
    <property type="match status" value="1"/>
</dbReference>
<dbReference type="PANTHER" id="PTHR11567:SF110">
    <property type="entry name" value="2-PHOSPHOXYLOSE PHOSPHATASE 1"/>
    <property type="match status" value="1"/>
</dbReference>
<gene>
    <name evidence="4" type="ORF">Cvel_26780</name>
</gene>
<dbReference type="Pfam" id="PF00328">
    <property type="entry name" value="His_Phos_2"/>
    <property type="match status" value="1"/>
</dbReference>
<dbReference type="InterPro" id="IPR033379">
    <property type="entry name" value="Acid_Pase_AS"/>
</dbReference>
<dbReference type="GO" id="GO:0016791">
    <property type="term" value="F:phosphatase activity"/>
    <property type="evidence" value="ECO:0007669"/>
    <property type="project" value="TreeGrafter"/>
</dbReference>
<evidence type="ECO:0000313" key="4">
    <source>
        <dbReference type="EMBL" id="CEM42495.1"/>
    </source>
</evidence>
<feature type="region of interest" description="Disordered" evidence="3">
    <location>
        <begin position="451"/>
        <end position="477"/>
    </location>
</feature>
<dbReference type="PhylomeDB" id="A0A0G4HF44"/>
<evidence type="ECO:0000256" key="1">
    <source>
        <dbReference type="ARBA" id="ARBA00005375"/>
    </source>
</evidence>
<dbReference type="Gene3D" id="3.40.50.1240">
    <property type="entry name" value="Phosphoglycerate mutase-like"/>
    <property type="match status" value="1"/>
</dbReference>
<dbReference type="PROSITE" id="PS00778">
    <property type="entry name" value="HIS_ACID_PHOSPHAT_2"/>
    <property type="match status" value="1"/>
</dbReference>
<dbReference type="SUPFAM" id="SSF53254">
    <property type="entry name" value="Phosphoglycerate mutase-like"/>
    <property type="match status" value="1"/>
</dbReference>
<sequence>MRLEIISRISTSIFRRYLSPSRLSFVFFLLLAVAGKKEKRGSGMTFKKLHFVVELARHGARTPRLEQLKGLPGRPWNLPGGFLTAVGEAQHAEIGRSVRQRFVEDLGFLSLNFNSTEVHARSTMYARTLMSAQAQLAGIYPPGSRPTLGEWQRRVITPESPVHSLSSFPVFSHPKSTDFLLMAGDAPCIQEWQKEDMRKCPVWAEAERRIAPLMKPIVEEAYGPGVIRFALKSAQKLSPGLFQAFHFHDALICMRTDGREDEVPKISQTYEEALAVASRFVFSRLYSASHYGGAESFRFWSLVVDWLLWKRLEVEASSTSDSRRGAEEERGKEGVEASLRQRLEEDAGLAPLVTGDAFKKTKFLLLASHDSTLIPVLTSLFDGWPGQPPEASALFIELWEEREESTGESSFSVSLTLNGEPLRIPWCPVGTIAGAGGKTSGLTAWRRGRDMPQKSGGAGACPDAAAGGVSFGTQGGDEGASVWTEEDLNVPEDPYGIFWPHKHKQGATESLDDLGHFWAPGALRSSSSGSQNDEGDSAGGSNIGIHGFSCRLEDFIDGMAPRLSRIGQELEKLCGNSCET</sequence>
<evidence type="ECO:0000256" key="3">
    <source>
        <dbReference type="SAM" id="MobiDB-lite"/>
    </source>
</evidence>
<organism evidence="4">
    <name type="scientific">Chromera velia CCMP2878</name>
    <dbReference type="NCBI Taxonomy" id="1169474"/>
    <lineage>
        <taxon>Eukaryota</taxon>
        <taxon>Sar</taxon>
        <taxon>Alveolata</taxon>
        <taxon>Colpodellida</taxon>
        <taxon>Chromeraceae</taxon>
        <taxon>Chromera</taxon>
    </lineage>
</organism>
<proteinExistence type="inferred from homology"/>
<accession>A0A0G4HF44</accession>
<name>A0A0G4HF44_9ALVE</name>
<dbReference type="PROSITE" id="PS00616">
    <property type="entry name" value="HIS_ACID_PHOSPHAT_1"/>
    <property type="match status" value="1"/>
</dbReference>
<dbReference type="EMBL" id="CDMZ01002463">
    <property type="protein sequence ID" value="CEM42495.1"/>
    <property type="molecule type" value="Genomic_DNA"/>
</dbReference>
<dbReference type="InterPro" id="IPR050645">
    <property type="entry name" value="Histidine_acid_phosphatase"/>
</dbReference>
<keyword evidence="2" id="KW-0378">Hydrolase</keyword>
<evidence type="ECO:0000256" key="2">
    <source>
        <dbReference type="ARBA" id="ARBA00022801"/>
    </source>
</evidence>
<reference evidence="4" key="1">
    <citation type="submission" date="2014-11" db="EMBL/GenBank/DDBJ databases">
        <authorList>
            <person name="Otto D Thomas"/>
            <person name="Naeem Raeece"/>
        </authorList>
    </citation>
    <scope>NUCLEOTIDE SEQUENCE</scope>
</reference>
<comment type="similarity">
    <text evidence="1">Belongs to the histidine acid phosphatase family.</text>
</comment>
<dbReference type="VEuPathDB" id="CryptoDB:Cvel_26780"/>
<dbReference type="InterPro" id="IPR029033">
    <property type="entry name" value="His_PPase_superfam"/>
</dbReference>